<name>A0A978V3M9_ZIZJJ</name>
<evidence type="ECO:0000313" key="1">
    <source>
        <dbReference type="EMBL" id="KAH7521962.1"/>
    </source>
</evidence>
<proteinExistence type="predicted"/>
<evidence type="ECO:0000313" key="2">
    <source>
        <dbReference type="Proteomes" id="UP000813462"/>
    </source>
</evidence>
<dbReference type="Proteomes" id="UP000813462">
    <property type="component" value="Unassembled WGS sequence"/>
</dbReference>
<dbReference type="EMBL" id="JAEACU010000007">
    <property type="protein sequence ID" value="KAH7521962.1"/>
    <property type="molecule type" value="Genomic_DNA"/>
</dbReference>
<accession>A0A978V3M9</accession>
<reference evidence="1" key="1">
    <citation type="journal article" date="2021" name="Front. Plant Sci.">
        <title>Chromosome-Scale Genome Assembly for Chinese Sour Jujube and Insights Into Its Genome Evolution and Domestication Signature.</title>
        <authorList>
            <person name="Shen L.-Y."/>
            <person name="Luo H."/>
            <person name="Wang X.-L."/>
            <person name="Wang X.-M."/>
            <person name="Qiu X.-J."/>
            <person name="Liu H."/>
            <person name="Zhou S.-S."/>
            <person name="Jia K.-H."/>
            <person name="Nie S."/>
            <person name="Bao Y.-T."/>
            <person name="Zhang R.-G."/>
            <person name="Yun Q.-Z."/>
            <person name="Chai Y.-H."/>
            <person name="Lu J.-Y."/>
            <person name="Li Y."/>
            <person name="Zhao S.-W."/>
            <person name="Mao J.-F."/>
            <person name="Jia S.-G."/>
            <person name="Mao Y.-M."/>
        </authorList>
    </citation>
    <scope>NUCLEOTIDE SEQUENCE</scope>
    <source>
        <strain evidence="1">AT0</strain>
        <tissue evidence="1">Leaf</tissue>
    </source>
</reference>
<sequence length="135" mass="15546">MPWFISQRVKQQPMRQLDVSNSSRTCRTKAKGSSTSKSRTLVQPSIRSLFLFFFFTIQLYKYLTVVCTCRSFWNWKWVFNNITCKGTAAPLGHVYTFDFLQLGAASAAIYLYREDTEKMGLSSKANVAVRDTRSD</sequence>
<comment type="caution">
    <text evidence="1">The sequence shown here is derived from an EMBL/GenBank/DDBJ whole genome shotgun (WGS) entry which is preliminary data.</text>
</comment>
<dbReference type="AlphaFoldDB" id="A0A978V3M9"/>
<protein>
    <submittedName>
        <fullName evidence="1">Uncharacterized protein</fullName>
    </submittedName>
</protein>
<organism evidence="1 2">
    <name type="scientific">Ziziphus jujuba var. spinosa</name>
    <dbReference type="NCBI Taxonomy" id="714518"/>
    <lineage>
        <taxon>Eukaryota</taxon>
        <taxon>Viridiplantae</taxon>
        <taxon>Streptophyta</taxon>
        <taxon>Embryophyta</taxon>
        <taxon>Tracheophyta</taxon>
        <taxon>Spermatophyta</taxon>
        <taxon>Magnoliopsida</taxon>
        <taxon>eudicotyledons</taxon>
        <taxon>Gunneridae</taxon>
        <taxon>Pentapetalae</taxon>
        <taxon>rosids</taxon>
        <taxon>fabids</taxon>
        <taxon>Rosales</taxon>
        <taxon>Rhamnaceae</taxon>
        <taxon>Paliureae</taxon>
        <taxon>Ziziphus</taxon>
    </lineage>
</organism>
<gene>
    <name evidence="1" type="ORF">FEM48_Zijuj07G0087600</name>
</gene>